<reference evidence="4" key="1">
    <citation type="journal article" date="2015" name="Nat. Genet.">
        <title>The genome and transcriptome of the zoonotic hookworm Ancylostoma ceylanicum identify infection-specific gene families.</title>
        <authorList>
            <person name="Schwarz E.M."/>
            <person name="Hu Y."/>
            <person name="Antoshechkin I."/>
            <person name="Miller M.M."/>
            <person name="Sternberg P.W."/>
            <person name="Aroian R.V."/>
        </authorList>
    </citation>
    <scope>NUCLEOTIDE SEQUENCE</scope>
    <source>
        <strain evidence="4">HY135</strain>
    </source>
</reference>
<proteinExistence type="predicted"/>
<evidence type="ECO:0000256" key="2">
    <source>
        <dbReference type="SAM" id="MobiDB-lite"/>
    </source>
</evidence>
<evidence type="ECO:0000313" key="4">
    <source>
        <dbReference type="Proteomes" id="UP000024635"/>
    </source>
</evidence>
<name>A0A016SXD5_9BILA</name>
<keyword evidence="1" id="KW-0175">Coiled coil</keyword>
<gene>
    <name evidence="3" type="primary">Acey_s0163.g3485</name>
    <name evidence="3" type="ORF">Y032_0163g3485</name>
</gene>
<feature type="region of interest" description="Disordered" evidence="2">
    <location>
        <begin position="1"/>
        <end position="30"/>
    </location>
</feature>
<dbReference type="AlphaFoldDB" id="A0A016SXD5"/>
<keyword evidence="4" id="KW-1185">Reference proteome</keyword>
<dbReference type="Proteomes" id="UP000024635">
    <property type="component" value="Unassembled WGS sequence"/>
</dbReference>
<evidence type="ECO:0000313" key="3">
    <source>
        <dbReference type="EMBL" id="EYB95150.1"/>
    </source>
</evidence>
<sequence>MTSSVAVRSLPVQKKAKAERSEEMSVGEEGSVNQLLSLAGNGKVPIYMKLVIELLLETRNEMKIANQRNAELIEEIHLLREENSALKQRNASLESTKSDVKKVFANASPSPGNDEQELSRSIVLSHVPESTDHTAAERLAHDFACVNQLLDFLDVECRPTAVYRMGKITQNYPRLIKVVLPASKFQKQAIKRAPRLRFFSPQRGIYLRASLTWEERQRRREERLKRREPAINESVRVFQTGGLSKSPPPSPSLNTSIAFTQDSSLQGNC</sequence>
<feature type="coiled-coil region" evidence="1">
    <location>
        <begin position="55"/>
        <end position="96"/>
    </location>
</feature>
<dbReference type="STRING" id="53326.A0A016SXD5"/>
<comment type="caution">
    <text evidence="3">The sequence shown here is derived from an EMBL/GenBank/DDBJ whole genome shotgun (WGS) entry which is preliminary data.</text>
</comment>
<dbReference type="EMBL" id="JARK01001499">
    <property type="protein sequence ID" value="EYB95150.1"/>
    <property type="molecule type" value="Genomic_DNA"/>
</dbReference>
<organism evidence="3 4">
    <name type="scientific">Ancylostoma ceylanicum</name>
    <dbReference type="NCBI Taxonomy" id="53326"/>
    <lineage>
        <taxon>Eukaryota</taxon>
        <taxon>Metazoa</taxon>
        <taxon>Ecdysozoa</taxon>
        <taxon>Nematoda</taxon>
        <taxon>Chromadorea</taxon>
        <taxon>Rhabditida</taxon>
        <taxon>Rhabditina</taxon>
        <taxon>Rhabditomorpha</taxon>
        <taxon>Strongyloidea</taxon>
        <taxon>Ancylostomatidae</taxon>
        <taxon>Ancylostomatinae</taxon>
        <taxon>Ancylostoma</taxon>
    </lineage>
</organism>
<accession>A0A016SXD5</accession>
<protein>
    <submittedName>
        <fullName evidence="3">Uncharacterized protein</fullName>
    </submittedName>
</protein>
<dbReference type="OrthoDB" id="5877443at2759"/>
<evidence type="ECO:0000256" key="1">
    <source>
        <dbReference type="SAM" id="Coils"/>
    </source>
</evidence>
<feature type="region of interest" description="Disordered" evidence="2">
    <location>
        <begin position="238"/>
        <end position="257"/>
    </location>
</feature>